<evidence type="ECO:0000313" key="8">
    <source>
        <dbReference type="EMBL" id="GAA4005039.1"/>
    </source>
</evidence>
<evidence type="ECO:0000256" key="4">
    <source>
        <dbReference type="ARBA" id="ARBA00022825"/>
    </source>
</evidence>
<protein>
    <recommendedName>
        <fullName evidence="10">T9SS type A sorting domain-containing protein</fullName>
    </recommendedName>
</protein>
<evidence type="ECO:0008006" key="10">
    <source>
        <dbReference type="Google" id="ProtNLM"/>
    </source>
</evidence>
<dbReference type="Gene3D" id="3.40.50.200">
    <property type="entry name" value="Peptidase S8/S53 domain"/>
    <property type="match status" value="1"/>
</dbReference>
<dbReference type="InterPro" id="IPR026444">
    <property type="entry name" value="Secre_tail"/>
</dbReference>
<accession>A0ABP7S0R6</accession>
<feature type="domain" description="Secretion system C-terminal sorting" evidence="7">
    <location>
        <begin position="850"/>
        <end position="920"/>
    </location>
</feature>
<dbReference type="PANTHER" id="PTHR43806:SF11">
    <property type="entry name" value="CEREVISIN-RELATED"/>
    <property type="match status" value="1"/>
</dbReference>
<keyword evidence="3 5" id="KW-0378">Hydrolase</keyword>
<dbReference type="Pfam" id="PF00082">
    <property type="entry name" value="Peptidase_S8"/>
    <property type="match status" value="1"/>
</dbReference>
<evidence type="ECO:0000259" key="7">
    <source>
        <dbReference type="Pfam" id="PF18962"/>
    </source>
</evidence>
<proteinExistence type="inferred from homology"/>
<dbReference type="NCBIfam" id="TIGR04183">
    <property type="entry name" value="Por_Secre_tail"/>
    <property type="match status" value="1"/>
</dbReference>
<evidence type="ECO:0000259" key="6">
    <source>
        <dbReference type="Pfam" id="PF00082"/>
    </source>
</evidence>
<dbReference type="SUPFAM" id="SSF52743">
    <property type="entry name" value="Subtilisin-like"/>
    <property type="match status" value="1"/>
</dbReference>
<dbReference type="InterPro" id="IPR000209">
    <property type="entry name" value="Peptidase_S8/S53_dom"/>
</dbReference>
<feature type="active site" description="Charge relay system" evidence="5">
    <location>
        <position position="155"/>
    </location>
</feature>
<dbReference type="PROSITE" id="PS51892">
    <property type="entry name" value="SUBTILASE"/>
    <property type="match status" value="1"/>
</dbReference>
<dbReference type="InterPro" id="IPR015500">
    <property type="entry name" value="Peptidase_S8_subtilisin-rel"/>
</dbReference>
<evidence type="ECO:0000256" key="1">
    <source>
        <dbReference type="ARBA" id="ARBA00011073"/>
    </source>
</evidence>
<name>A0ABP7S0R6_9BACT</name>
<reference evidence="9" key="1">
    <citation type="journal article" date="2019" name="Int. J. Syst. Evol. Microbiol.">
        <title>The Global Catalogue of Microorganisms (GCM) 10K type strain sequencing project: providing services to taxonomists for standard genome sequencing and annotation.</title>
        <authorList>
            <consortium name="The Broad Institute Genomics Platform"/>
            <consortium name="The Broad Institute Genome Sequencing Center for Infectious Disease"/>
            <person name="Wu L."/>
            <person name="Ma J."/>
        </authorList>
    </citation>
    <scope>NUCLEOTIDE SEQUENCE [LARGE SCALE GENOMIC DNA]</scope>
    <source>
        <strain evidence="9">JCM 17224</strain>
    </source>
</reference>
<comment type="caution">
    <text evidence="8">The sequence shown here is derived from an EMBL/GenBank/DDBJ whole genome shotgun (WGS) entry which is preliminary data.</text>
</comment>
<dbReference type="Proteomes" id="UP001500567">
    <property type="component" value="Unassembled WGS sequence"/>
</dbReference>
<dbReference type="InterPro" id="IPR036852">
    <property type="entry name" value="Peptidase_S8/S53_dom_sf"/>
</dbReference>
<dbReference type="EMBL" id="BAABDJ010000009">
    <property type="protein sequence ID" value="GAA4005039.1"/>
    <property type="molecule type" value="Genomic_DNA"/>
</dbReference>
<keyword evidence="2 5" id="KW-0645">Protease</keyword>
<gene>
    <name evidence="8" type="ORF">GCM10022408_16050</name>
</gene>
<feature type="active site" description="Charge relay system" evidence="5">
    <location>
        <position position="214"/>
    </location>
</feature>
<dbReference type="InterPro" id="IPR050131">
    <property type="entry name" value="Peptidase_S8_subtilisin-like"/>
</dbReference>
<keyword evidence="9" id="KW-1185">Reference proteome</keyword>
<dbReference type="PANTHER" id="PTHR43806">
    <property type="entry name" value="PEPTIDASE S8"/>
    <property type="match status" value="1"/>
</dbReference>
<organism evidence="8 9">
    <name type="scientific">Hymenobacter fastidiosus</name>
    <dbReference type="NCBI Taxonomy" id="486264"/>
    <lineage>
        <taxon>Bacteria</taxon>
        <taxon>Pseudomonadati</taxon>
        <taxon>Bacteroidota</taxon>
        <taxon>Cytophagia</taxon>
        <taxon>Cytophagales</taxon>
        <taxon>Hymenobacteraceae</taxon>
        <taxon>Hymenobacter</taxon>
    </lineage>
</organism>
<dbReference type="PRINTS" id="PR00723">
    <property type="entry name" value="SUBTILISIN"/>
</dbReference>
<evidence type="ECO:0000313" key="9">
    <source>
        <dbReference type="Proteomes" id="UP001500567"/>
    </source>
</evidence>
<feature type="active site" description="Charge relay system" evidence="5">
    <location>
        <position position="371"/>
    </location>
</feature>
<evidence type="ECO:0000256" key="2">
    <source>
        <dbReference type="ARBA" id="ARBA00022670"/>
    </source>
</evidence>
<keyword evidence="4 5" id="KW-0720">Serine protease</keyword>
<feature type="domain" description="Peptidase S8/S53" evidence="6">
    <location>
        <begin position="148"/>
        <end position="413"/>
    </location>
</feature>
<sequence>MPGIAQSDPLVPATLPGTLVFKLKPEFRARATANRIAVPALTTALQQLGATQLRQKFPRTVPGGPEVPGSVELRLIYQIELGPQASLAKACQLLVQTGAVEYAEPMNYRAPLYQPNDPLADSTRADGQYYLRNIRAYRAWDLTKGDTSIVIGITDTGTRYSHEDLRNQLKKNYADPVDGIDNDQDGYVDNFRGWDMADNDNDASINMAVFQPVHGILVTGAAVAEPDNGKGLAGVGFKCKYLPLKIYPNTATGRFAGFEAIVYAADHGCQVINVSWGGPGNRSQFEQDVITYAVVNRNAVVVAAAGNTNAELDFYPASYDHVVSVAALNRNDVKSGPATYSTRVSVSAPGENILTILGNNDSDYYPVNGSSFAAPLVAGAAALVRTQFPNFTADQVAAQLRQTADDIYSLPGNANLRGKLGTGRLNVNRAVRLTDRREARVVQTTFSPNRRIYLPGDMVRLTAEVENLLQPITNLTLTVTSLSPHVTVLDGTFSIGSLATLARVSNLATPFRVAVALAVPINTRAVLRYRCTADNGYQTDQLLTLTLNPDYVVLDANDLHLTLASRGNLGYDGLGSDLGESVTYKGSPGLLYEGGLMVATSPARVSDRIRNEKNVADRNFYALSQAALLRQPLRATQEAAGLFQDSLPGLTKNRTVGIRVRQRAYAWKEAPHRDYVIVEYQLRNMTADTLKPLYAGLFMDWDIAPDANRNAAEWDSTRALGYAYTPAAPTVYAGVKLLAGGTPACYSINNNAPASTAVSLGNGFSAAEKFLTLSNKARQHTAGIPGSTDVSQVVGAACARLAPGDSVVVAFAVLGGATLPALQAAADAAQSRYATVLPTRKASGTTVWQVYPNPTTGQVRVEVPREFGGREIRVVNTLGQVLTTQKLVGSATLNLSAYPAGLYLLQVQGASGVLTKSVVVQR</sequence>
<comment type="similarity">
    <text evidence="1 5">Belongs to the peptidase S8 family.</text>
</comment>
<dbReference type="Pfam" id="PF18962">
    <property type="entry name" value="Por_Secre_tail"/>
    <property type="match status" value="1"/>
</dbReference>
<evidence type="ECO:0000256" key="5">
    <source>
        <dbReference type="PROSITE-ProRule" id="PRU01240"/>
    </source>
</evidence>
<evidence type="ECO:0000256" key="3">
    <source>
        <dbReference type="ARBA" id="ARBA00022801"/>
    </source>
</evidence>